<name>A0ABN6MFX3_9ACTN</name>
<accession>A0ABN6MFX3</accession>
<sequence length="42" mass="4831">MTQDWVRGGMVQSARAMTKLRIGFMPEFLIKALEPAKRIVRP</sequence>
<keyword evidence="2" id="KW-1185">Reference proteome</keyword>
<dbReference type="EMBL" id="AP025564">
    <property type="protein sequence ID" value="BDE95521.1"/>
    <property type="molecule type" value="Genomic_DNA"/>
</dbReference>
<gene>
    <name evidence="1" type="ORF">CE91St30_08540</name>
</gene>
<organism evidence="1 2">
    <name type="scientific">Raoultibacter timonensis</name>
    <dbReference type="NCBI Taxonomy" id="1907662"/>
    <lineage>
        <taxon>Bacteria</taxon>
        <taxon>Bacillati</taxon>
        <taxon>Actinomycetota</taxon>
        <taxon>Coriobacteriia</taxon>
        <taxon>Eggerthellales</taxon>
        <taxon>Eggerthellaceae</taxon>
        <taxon>Raoultibacter</taxon>
    </lineage>
</organism>
<proteinExistence type="predicted"/>
<evidence type="ECO:0000313" key="1">
    <source>
        <dbReference type="EMBL" id="BDE95521.1"/>
    </source>
</evidence>
<evidence type="ECO:0000313" key="2">
    <source>
        <dbReference type="Proteomes" id="UP001320544"/>
    </source>
</evidence>
<protein>
    <submittedName>
        <fullName evidence="1">Uncharacterized protein</fullName>
    </submittedName>
</protein>
<dbReference type="Proteomes" id="UP001320544">
    <property type="component" value="Chromosome"/>
</dbReference>
<reference evidence="1 2" key="1">
    <citation type="submission" date="2022-01" db="EMBL/GenBank/DDBJ databases">
        <title>Novel bile acid biosynthetic pathways are enriched in the microbiome of centenarians.</title>
        <authorList>
            <person name="Sato Y."/>
            <person name="Atarashi K."/>
            <person name="Plichta R.D."/>
            <person name="Arai Y."/>
            <person name="Sasajima S."/>
            <person name="Kearney M.S."/>
            <person name="Suda W."/>
            <person name="Takeshita K."/>
            <person name="Sasaki T."/>
            <person name="Okamoto S."/>
            <person name="Skelly N.A."/>
            <person name="Okamura Y."/>
            <person name="Vlamakis H."/>
            <person name="Li Y."/>
            <person name="Tanoue T."/>
            <person name="Takei H."/>
            <person name="Nittono H."/>
            <person name="Narushima S."/>
            <person name="Irie J."/>
            <person name="Itoh H."/>
            <person name="Moriya K."/>
            <person name="Sugiura Y."/>
            <person name="Suematsu M."/>
            <person name="Moritoki N."/>
            <person name="Shibata S."/>
            <person name="Littman R.D."/>
            <person name="Fischbach A.M."/>
            <person name="Uwamino Y."/>
            <person name="Inoue T."/>
            <person name="Honda A."/>
            <person name="Hattori M."/>
            <person name="Murai T."/>
            <person name="Xavier J.R."/>
            <person name="Hirose N."/>
            <person name="Honda K."/>
        </authorList>
    </citation>
    <scope>NUCLEOTIDE SEQUENCE [LARGE SCALE GENOMIC DNA]</scope>
    <source>
        <strain evidence="1 2">CE91-St30</strain>
    </source>
</reference>
<dbReference type="RefSeq" id="WP_279611956.1">
    <property type="nucleotide sequence ID" value="NZ_AP025564.1"/>
</dbReference>